<keyword evidence="7 10" id="KW-0472">Membrane</keyword>
<evidence type="ECO:0000313" key="11">
    <source>
        <dbReference type="EMBL" id="KDR11214.1"/>
    </source>
</evidence>
<accession>A0A067QP88</accession>
<evidence type="ECO:0000256" key="8">
    <source>
        <dbReference type="ARBA" id="ARBA00023170"/>
    </source>
</evidence>
<evidence type="ECO:0000256" key="1">
    <source>
        <dbReference type="ARBA" id="ARBA00004651"/>
    </source>
</evidence>
<evidence type="ECO:0000256" key="4">
    <source>
        <dbReference type="ARBA" id="ARBA00022692"/>
    </source>
</evidence>
<evidence type="ECO:0000256" key="10">
    <source>
        <dbReference type="RuleBase" id="RU351113"/>
    </source>
</evidence>
<keyword evidence="12" id="KW-1185">Reference proteome</keyword>
<protein>
    <recommendedName>
        <fullName evidence="10">Odorant receptor</fullName>
    </recommendedName>
</protein>
<sequence length="484" mass="55881">MKLMSPRMKKILGVEEHREAKELLEFNLRTLRILGLWKWDVPHWRYHKAFAFLAIIALILFNITQICDVYIHINSIEHITKLLLSIVFSSLVAFKNCYLLLRSDDASELIDQLQNKFFTSGRRPTPQQTIILNRYAARAKLYTIIRTSLALCTATLWILSPIKEMLLEYAEELHTRQYGDDVKSNSSKMSILKLPFVAYYPFDVENNFLYFILTYIYQAFCGLAVFISLPTWDMLFVSVFIHTSGHFKALQHVLIHLREDAGEALEVDGNQLDQDVRVSEHTVSDGNKFWTAAFHLKENYDGKGIRNDGREMQSASMEQKLDRPMQHILKNCVQHHQVILSFVKKLEAFLKPVMLMQLLGSVIAYCVLGFQMSVIPIHGEGTKFVTLCGSFVSALLEQGMFYWFGGELLEASSETLNAAYHCEWYTTNIKFRKHLHILMERAKRQVKLTAGGFSTLTLENFTKVIQSSYQYFAMLKAVHNKDTD</sequence>
<keyword evidence="8 10" id="KW-0675">Receptor</keyword>
<comment type="subcellular location">
    <subcellularLocation>
        <location evidence="1 10">Cell membrane</location>
        <topology evidence="1 10">Multi-pass membrane protein</topology>
    </subcellularLocation>
</comment>
<evidence type="ECO:0000256" key="9">
    <source>
        <dbReference type="ARBA" id="ARBA00023224"/>
    </source>
</evidence>
<dbReference type="InterPro" id="IPR004117">
    <property type="entry name" value="7tm6_olfct_rcpt"/>
</dbReference>
<dbReference type="eggNOG" id="ENOG502SAW0">
    <property type="taxonomic scope" value="Eukaryota"/>
</dbReference>
<dbReference type="Pfam" id="PF02949">
    <property type="entry name" value="7tm_6"/>
    <property type="match status" value="1"/>
</dbReference>
<keyword evidence="9 10" id="KW-0807">Transducer</keyword>
<feature type="transmembrane region" description="Helical" evidence="10">
    <location>
        <begin position="141"/>
        <end position="159"/>
    </location>
</feature>
<feature type="transmembrane region" description="Helical" evidence="10">
    <location>
        <begin position="353"/>
        <end position="372"/>
    </location>
</feature>
<dbReference type="EMBL" id="KK853111">
    <property type="protein sequence ID" value="KDR11214.1"/>
    <property type="molecule type" value="Genomic_DNA"/>
</dbReference>
<evidence type="ECO:0000256" key="7">
    <source>
        <dbReference type="ARBA" id="ARBA00023136"/>
    </source>
</evidence>
<dbReference type="AlphaFoldDB" id="A0A067QP88"/>
<dbReference type="FunCoup" id="A0A067QP88">
    <property type="interactions" value="48"/>
</dbReference>
<proteinExistence type="inferred from homology"/>
<dbReference type="PANTHER" id="PTHR21137">
    <property type="entry name" value="ODORANT RECEPTOR"/>
    <property type="match status" value="1"/>
</dbReference>
<evidence type="ECO:0000256" key="6">
    <source>
        <dbReference type="ARBA" id="ARBA00022989"/>
    </source>
</evidence>
<evidence type="ECO:0000256" key="2">
    <source>
        <dbReference type="ARBA" id="ARBA00022475"/>
    </source>
</evidence>
<name>A0A067QP88_ZOONE</name>
<feature type="transmembrane region" description="Helical" evidence="10">
    <location>
        <begin position="208"/>
        <end position="229"/>
    </location>
</feature>
<dbReference type="Proteomes" id="UP000027135">
    <property type="component" value="Unassembled WGS sequence"/>
</dbReference>
<evidence type="ECO:0000256" key="3">
    <source>
        <dbReference type="ARBA" id="ARBA00022606"/>
    </source>
</evidence>
<dbReference type="GO" id="GO:0007165">
    <property type="term" value="P:signal transduction"/>
    <property type="evidence" value="ECO:0007669"/>
    <property type="project" value="UniProtKB-KW"/>
</dbReference>
<dbReference type="GO" id="GO:0005549">
    <property type="term" value="F:odorant binding"/>
    <property type="evidence" value="ECO:0007669"/>
    <property type="project" value="InterPro"/>
</dbReference>
<keyword evidence="2" id="KW-1003">Cell membrane</keyword>
<keyword evidence="5 10" id="KW-0552">Olfaction</keyword>
<organism evidence="11 12">
    <name type="scientific">Zootermopsis nevadensis</name>
    <name type="common">Dampwood termite</name>
    <dbReference type="NCBI Taxonomy" id="136037"/>
    <lineage>
        <taxon>Eukaryota</taxon>
        <taxon>Metazoa</taxon>
        <taxon>Ecdysozoa</taxon>
        <taxon>Arthropoda</taxon>
        <taxon>Hexapoda</taxon>
        <taxon>Insecta</taxon>
        <taxon>Pterygota</taxon>
        <taxon>Neoptera</taxon>
        <taxon>Polyneoptera</taxon>
        <taxon>Dictyoptera</taxon>
        <taxon>Blattodea</taxon>
        <taxon>Blattoidea</taxon>
        <taxon>Termitoidae</taxon>
        <taxon>Termopsidae</taxon>
        <taxon>Zootermopsis</taxon>
    </lineage>
</organism>
<keyword evidence="4 10" id="KW-0812">Transmembrane</keyword>
<comment type="similarity">
    <text evidence="10">Belongs to the insect chemoreceptor superfamily. Heteromeric odorant receptor channel (TC 1.A.69) family.</text>
</comment>
<evidence type="ECO:0000313" key="12">
    <source>
        <dbReference type="Proteomes" id="UP000027135"/>
    </source>
</evidence>
<comment type="caution">
    <text evidence="10">Lacks conserved residue(s) required for the propagation of feature annotation.</text>
</comment>
<reference evidence="11 12" key="1">
    <citation type="journal article" date="2014" name="Nat. Commun.">
        <title>Molecular traces of alternative social organization in a termite genome.</title>
        <authorList>
            <person name="Terrapon N."/>
            <person name="Li C."/>
            <person name="Robertson H.M."/>
            <person name="Ji L."/>
            <person name="Meng X."/>
            <person name="Booth W."/>
            <person name="Chen Z."/>
            <person name="Childers C.P."/>
            <person name="Glastad K.M."/>
            <person name="Gokhale K."/>
            <person name="Gowin J."/>
            <person name="Gronenberg W."/>
            <person name="Hermansen R.A."/>
            <person name="Hu H."/>
            <person name="Hunt B.G."/>
            <person name="Huylmans A.K."/>
            <person name="Khalil S.M."/>
            <person name="Mitchell R.D."/>
            <person name="Munoz-Torres M.C."/>
            <person name="Mustard J.A."/>
            <person name="Pan H."/>
            <person name="Reese J.T."/>
            <person name="Scharf M.E."/>
            <person name="Sun F."/>
            <person name="Vogel H."/>
            <person name="Xiao J."/>
            <person name="Yang W."/>
            <person name="Yang Z."/>
            <person name="Yang Z."/>
            <person name="Zhou J."/>
            <person name="Zhu J."/>
            <person name="Brent C.S."/>
            <person name="Elsik C.G."/>
            <person name="Goodisman M.A."/>
            <person name="Liberles D.A."/>
            <person name="Roe R.M."/>
            <person name="Vargo E.L."/>
            <person name="Vilcinskas A."/>
            <person name="Wang J."/>
            <person name="Bornberg-Bauer E."/>
            <person name="Korb J."/>
            <person name="Zhang G."/>
            <person name="Liebig J."/>
        </authorList>
    </citation>
    <scope>NUCLEOTIDE SEQUENCE [LARGE SCALE GENOMIC DNA]</scope>
    <source>
        <tissue evidence="11">Whole organism</tissue>
    </source>
</reference>
<dbReference type="GO" id="GO:0004984">
    <property type="term" value="F:olfactory receptor activity"/>
    <property type="evidence" value="ECO:0007669"/>
    <property type="project" value="InterPro"/>
</dbReference>
<keyword evidence="3 10" id="KW-0716">Sensory transduction</keyword>
<dbReference type="OMA" id="LIPECHA"/>
<evidence type="ECO:0000256" key="5">
    <source>
        <dbReference type="ARBA" id="ARBA00022725"/>
    </source>
</evidence>
<dbReference type="PANTHER" id="PTHR21137:SF35">
    <property type="entry name" value="ODORANT RECEPTOR 19A-RELATED"/>
    <property type="match status" value="1"/>
</dbReference>
<keyword evidence="6 10" id="KW-1133">Transmembrane helix</keyword>
<gene>
    <name evidence="11" type="ORF">L798_15021</name>
</gene>
<feature type="transmembrane region" description="Helical" evidence="10">
    <location>
        <begin position="79"/>
        <end position="101"/>
    </location>
</feature>
<dbReference type="InParanoid" id="A0A067QP88"/>
<dbReference type="GO" id="GO:0005886">
    <property type="term" value="C:plasma membrane"/>
    <property type="evidence" value="ECO:0007669"/>
    <property type="project" value="UniProtKB-SubCell"/>
</dbReference>
<feature type="transmembrane region" description="Helical" evidence="10">
    <location>
        <begin position="49"/>
        <end position="73"/>
    </location>
</feature>